<dbReference type="Gene3D" id="3.40.50.620">
    <property type="entry name" value="HUPs"/>
    <property type="match status" value="1"/>
</dbReference>
<dbReference type="GO" id="GO:0000270">
    <property type="term" value="P:peptidoglycan metabolic process"/>
    <property type="evidence" value="ECO:0007669"/>
    <property type="project" value="TreeGrafter"/>
</dbReference>
<dbReference type="PANTHER" id="PTHR30336:SF18">
    <property type="entry name" value="MEMBRANE PROTEIN"/>
    <property type="match status" value="1"/>
</dbReference>
<dbReference type="InterPro" id="IPR003848">
    <property type="entry name" value="DUF218"/>
</dbReference>
<gene>
    <name evidence="3" type="ORF">ADL29_32605</name>
</gene>
<proteinExistence type="predicted"/>
<keyword evidence="1" id="KW-1133">Transmembrane helix</keyword>
<organism evidence="3 4">
    <name type="scientific">Streptomyces chattanoogensis</name>
    <dbReference type="NCBI Taxonomy" id="66876"/>
    <lineage>
        <taxon>Bacteria</taxon>
        <taxon>Bacillati</taxon>
        <taxon>Actinomycetota</taxon>
        <taxon>Actinomycetes</taxon>
        <taxon>Kitasatosporales</taxon>
        <taxon>Streptomycetaceae</taxon>
        <taxon>Streptomyces</taxon>
    </lineage>
</organism>
<dbReference type="GO" id="GO:0005886">
    <property type="term" value="C:plasma membrane"/>
    <property type="evidence" value="ECO:0007669"/>
    <property type="project" value="TreeGrafter"/>
</dbReference>
<dbReference type="CDD" id="cd06259">
    <property type="entry name" value="YdcF-like"/>
    <property type="match status" value="1"/>
</dbReference>
<feature type="domain" description="DUF218" evidence="2">
    <location>
        <begin position="159"/>
        <end position="300"/>
    </location>
</feature>
<dbReference type="Proteomes" id="UP000037982">
    <property type="component" value="Unassembled WGS sequence"/>
</dbReference>
<accession>A0A0N1JVZ1</accession>
<feature type="transmembrane region" description="Helical" evidence="1">
    <location>
        <begin position="314"/>
        <end position="332"/>
    </location>
</feature>
<keyword evidence="1" id="KW-0812">Transmembrane</keyword>
<dbReference type="AlphaFoldDB" id="A0A0N1JVZ1"/>
<reference evidence="4" key="1">
    <citation type="submission" date="2015-07" db="EMBL/GenBank/DDBJ databases">
        <authorList>
            <person name="Ju K.-S."/>
            <person name="Doroghazi J.R."/>
            <person name="Metcalf W.W."/>
        </authorList>
    </citation>
    <scope>NUCLEOTIDE SEQUENCE [LARGE SCALE GENOMIC DNA]</scope>
    <source>
        <strain evidence="4">NRRL ISP-5002</strain>
    </source>
</reference>
<evidence type="ECO:0000259" key="2">
    <source>
        <dbReference type="Pfam" id="PF02698"/>
    </source>
</evidence>
<dbReference type="EMBL" id="LGKG01000172">
    <property type="protein sequence ID" value="KPC59874.1"/>
    <property type="molecule type" value="Genomic_DNA"/>
</dbReference>
<dbReference type="Pfam" id="PF02698">
    <property type="entry name" value="DUF218"/>
    <property type="match status" value="1"/>
</dbReference>
<sequence length="334" mass="36207">MLAFAPAVLFSVLFGVGVLRDRRRFGNAIYLGLAATFALLALIGKLGRTDSLLGTIAVLALLLLPALGIVVLACFLIANGIKMVRKEGRRPANLLSLLAGLGILLLIALLVTALALRSRTLLVVGVTAVGLVGYVSFLFLCFVSYAFLYGRLRVRRDADYVVVLGSGLIGGSKVPPLLASRLERGRAVYERLQARGSTPVLLTSGGQGPDEKLPESHAMADYLIGRGFPADRIEREDRSRTTEENLRFSRAIMEEAKPDYRCVVVTNNYHAFRAALMARKVGLRGQVVGSPTAAYFWPSATIREFAAVFLAHKVVNLGVCLLLVLGGVLIWWNR</sequence>
<feature type="transmembrane region" description="Helical" evidence="1">
    <location>
        <begin position="121"/>
        <end position="148"/>
    </location>
</feature>
<dbReference type="GO" id="GO:0043164">
    <property type="term" value="P:Gram-negative-bacterium-type cell wall biogenesis"/>
    <property type="evidence" value="ECO:0007669"/>
    <property type="project" value="TreeGrafter"/>
</dbReference>
<keyword evidence="4" id="KW-1185">Reference proteome</keyword>
<feature type="transmembrane region" description="Helical" evidence="1">
    <location>
        <begin position="93"/>
        <end position="114"/>
    </location>
</feature>
<dbReference type="InterPro" id="IPR051599">
    <property type="entry name" value="Cell_Envelope_Assoc"/>
</dbReference>
<dbReference type="PATRIC" id="fig|66876.3.peg.7188"/>
<dbReference type="RefSeq" id="WP_053927131.1">
    <property type="nucleotide sequence ID" value="NZ_LGKG01000172.1"/>
</dbReference>
<feature type="transmembrane region" description="Helical" evidence="1">
    <location>
        <begin position="25"/>
        <end position="44"/>
    </location>
</feature>
<feature type="transmembrane region" description="Helical" evidence="1">
    <location>
        <begin position="56"/>
        <end position="81"/>
    </location>
</feature>
<evidence type="ECO:0000313" key="3">
    <source>
        <dbReference type="EMBL" id="KPC59874.1"/>
    </source>
</evidence>
<evidence type="ECO:0000313" key="4">
    <source>
        <dbReference type="Proteomes" id="UP000037982"/>
    </source>
</evidence>
<evidence type="ECO:0000256" key="1">
    <source>
        <dbReference type="SAM" id="Phobius"/>
    </source>
</evidence>
<dbReference type="InterPro" id="IPR014729">
    <property type="entry name" value="Rossmann-like_a/b/a_fold"/>
</dbReference>
<dbReference type="PANTHER" id="PTHR30336">
    <property type="entry name" value="INNER MEMBRANE PROTEIN, PROBABLE PERMEASE"/>
    <property type="match status" value="1"/>
</dbReference>
<comment type="caution">
    <text evidence="3">The sequence shown here is derived from an EMBL/GenBank/DDBJ whole genome shotgun (WGS) entry which is preliminary data.</text>
</comment>
<protein>
    <recommendedName>
        <fullName evidence="2">DUF218 domain-containing protein</fullName>
    </recommendedName>
</protein>
<keyword evidence="1" id="KW-0472">Membrane</keyword>
<name>A0A0N1JVZ1_9ACTN</name>